<proteinExistence type="predicted"/>
<dbReference type="GO" id="GO:0015074">
    <property type="term" value="P:DNA integration"/>
    <property type="evidence" value="ECO:0007669"/>
    <property type="project" value="InterPro"/>
</dbReference>
<comment type="caution">
    <text evidence="2">The sequence shown here is derived from an EMBL/GenBank/DDBJ whole genome shotgun (WGS) entry which is preliminary data.</text>
</comment>
<dbReference type="PANTHER" id="PTHR37984:SF15">
    <property type="entry name" value="INTEGRASE CATALYTIC DOMAIN-CONTAINING PROTEIN"/>
    <property type="match status" value="1"/>
</dbReference>
<feature type="domain" description="Integrase catalytic" evidence="1">
    <location>
        <begin position="39"/>
        <end position="129"/>
    </location>
</feature>
<gene>
    <name evidence="2" type="ORF">AVEN_21471_1</name>
</gene>
<keyword evidence="3" id="KW-1185">Reference proteome</keyword>
<dbReference type="PROSITE" id="PS50994">
    <property type="entry name" value="INTEGRASE"/>
    <property type="match status" value="1"/>
</dbReference>
<protein>
    <recommendedName>
        <fullName evidence="1">Integrase catalytic domain-containing protein</fullName>
    </recommendedName>
</protein>
<dbReference type="Proteomes" id="UP000499080">
    <property type="component" value="Unassembled WGS sequence"/>
</dbReference>
<evidence type="ECO:0000313" key="2">
    <source>
        <dbReference type="EMBL" id="GBM30352.1"/>
    </source>
</evidence>
<evidence type="ECO:0000313" key="3">
    <source>
        <dbReference type="Proteomes" id="UP000499080"/>
    </source>
</evidence>
<dbReference type="PANTHER" id="PTHR37984">
    <property type="entry name" value="PROTEIN CBG26694"/>
    <property type="match status" value="1"/>
</dbReference>
<sequence>MLKNFARVAGNFLQEFGQVGQVRRAITYRDRIPIQPIVRPENPFDVWSVDCIGSLEPPSRRGHKFVICAFDICTRWAEAIPVRNITAKATCDVLWKIFTATGFPEVICTDQVINFTALLTKEFLKVIGVLLPPGIQKAWVQSKDGIKF</sequence>
<dbReference type="InterPro" id="IPR012337">
    <property type="entry name" value="RNaseH-like_sf"/>
</dbReference>
<dbReference type="Pfam" id="PF00665">
    <property type="entry name" value="rve"/>
    <property type="match status" value="1"/>
</dbReference>
<dbReference type="SUPFAM" id="SSF53098">
    <property type="entry name" value="Ribonuclease H-like"/>
    <property type="match status" value="1"/>
</dbReference>
<organism evidence="2 3">
    <name type="scientific">Araneus ventricosus</name>
    <name type="common">Orbweaver spider</name>
    <name type="synonym">Epeira ventricosa</name>
    <dbReference type="NCBI Taxonomy" id="182803"/>
    <lineage>
        <taxon>Eukaryota</taxon>
        <taxon>Metazoa</taxon>
        <taxon>Ecdysozoa</taxon>
        <taxon>Arthropoda</taxon>
        <taxon>Chelicerata</taxon>
        <taxon>Arachnida</taxon>
        <taxon>Araneae</taxon>
        <taxon>Araneomorphae</taxon>
        <taxon>Entelegynae</taxon>
        <taxon>Araneoidea</taxon>
        <taxon>Araneidae</taxon>
        <taxon>Araneus</taxon>
    </lineage>
</organism>
<dbReference type="InterPro" id="IPR050951">
    <property type="entry name" value="Retrovirus_Pol_polyprotein"/>
</dbReference>
<evidence type="ECO:0000259" key="1">
    <source>
        <dbReference type="PROSITE" id="PS50994"/>
    </source>
</evidence>
<dbReference type="GO" id="GO:0003676">
    <property type="term" value="F:nucleic acid binding"/>
    <property type="evidence" value="ECO:0007669"/>
    <property type="project" value="InterPro"/>
</dbReference>
<dbReference type="EMBL" id="BGPR01000658">
    <property type="protein sequence ID" value="GBM30352.1"/>
    <property type="molecule type" value="Genomic_DNA"/>
</dbReference>
<accession>A0A4Y2EM56</accession>
<dbReference type="InterPro" id="IPR036397">
    <property type="entry name" value="RNaseH_sf"/>
</dbReference>
<dbReference type="OrthoDB" id="6431486at2759"/>
<reference evidence="2 3" key="1">
    <citation type="journal article" date="2019" name="Sci. Rep.">
        <title>Orb-weaving spider Araneus ventricosus genome elucidates the spidroin gene catalogue.</title>
        <authorList>
            <person name="Kono N."/>
            <person name="Nakamura H."/>
            <person name="Ohtoshi R."/>
            <person name="Moran D.A.P."/>
            <person name="Shinohara A."/>
            <person name="Yoshida Y."/>
            <person name="Fujiwara M."/>
            <person name="Mori M."/>
            <person name="Tomita M."/>
            <person name="Arakawa K."/>
        </authorList>
    </citation>
    <scope>NUCLEOTIDE SEQUENCE [LARGE SCALE GENOMIC DNA]</scope>
</reference>
<dbReference type="Gene3D" id="3.30.420.10">
    <property type="entry name" value="Ribonuclease H-like superfamily/Ribonuclease H"/>
    <property type="match status" value="1"/>
</dbReference>
<dbReference type="InterPro" id="IPR001584">
    <property type="entry name" value="Integrase_cat-core"/>
</dbReference>
<dbReference type="AlphaFoldDB" id="A0A4Y2EM56"/>
<name>A0A4Y2EM56_ARAVE</name>